<dbReference type="AlphaFoldDB" id="A0A6M0P6G8"/>
<keyword evidence="1" id="KW-0472">Membrane</keyword>
<sequence length="80" mass="9678">MKSKWFWIFMLLLAVCLMVIGFITQDIRMWIVALAIGLLIRYQAHDILFGKYEKRLQVKREAYEKMRRKKQQKENSDPSL</sequence>
<reference evidence="2 3" key="2">
    <citation type="submission" date="2020-03" db="EMBL/GenBank/DDBJ databases">
        <title>Bacillus aquiflavi sp. nov., isolated from yellow water of strong flavor Chinese baijiu in Yibin region of China.</title>
        <authorList>
            <person name="Xie J."/>
        </authorList>
    </citation>
    <scope>NUCLEOTIDE SEQUENCE [LARGE SCALE GENOMIC DNA]</scope>
    <source>
        <strain evidence="2 3">Gsoil 114</strain>
    </source>
</reference>
<evidence type="ECO:0000256" key="1">
    <source>
        <dbReference type="SAM" id="Phobius"/>
    </source>
</evidence>
<feature type="transmembrane region" description="Helical" evidence="1">
    <location>
        <begin position="29"/>
        <end position="50"/>
    </location>
</feature>
<keyword evidence="3" id="KW-1185">Reference proteome</keyword>
<dbReference type="EMBL" id="JAAIWK010000006">
    <property type="protein sequence ID" value="NEY19490.1"/>
    <property type="molecule type" value="Genomic_DNA"/>
</dbReference>
<accession>A0A6M0P6G8</accession>
<organism evidence="2 3">
    <name type="scientific">Heyndrickxia ginsengihumi</name>
    <dbReference type="NCBI Taxonomy" id="363870"/>
    <lineage>
        <taxon>Bacteria</taxon>
        <taxon>Bacillati</taxon>
        <taxon>Bacillota</taxon>
        <taxon>Bacilli</taxon>
        <taxon>Bacillales</taxon>
        <taxon>Bacillaceae</taxon>
        <taxon>Heyndrickxia</taxon>
    </lineage>
</organism>
<dbReference type="RefSeq" id="WP_025730021.1">
    <property type="nucleotide sequence ID" value="NZ_JAAIWK010000006.1"/>
</dbReference>
<keyword evidence="1" id="KW-0812">Transmembrane</keyword>
<keyword evidence="1" id="KW-1133">Transmembrane helix</keyword>
<protein>
    <submittedName>
        <fullName evidence="2">Uncharacterized protein</fullName>
    </submittedName>
</protein>
<name>A0A6M0P6G8_9BACI</name>
<evidence type="ECO:0000313" key="3">
    <source>
        <dbReference type="Proteomes" id="UP000476934"/>
    </source>
</evidence>
<evidence type="ECO:0000313" key="2">
    <source>
        <dbReference type="EMBL" id="NEY19490.1"/>
    </source>
</evidence>
<reference evidence="2 3" key="1">
    <citation type="submission" date="2020-02" db="EMBL/GenBank/DDBJ databases">
        <authorList>
            <person name="Feng H."/>
        </authorList>
    </citation>
    <scope>NUCLEOTIDE SEQUENCE [LARGE SCALE GENOMIC DNA]</scope>
    <source>
        <strain evidence="2 3">Gsoil 114</strain>
    </source>
</reference>
<proteinExistence type="predicted"/>
<gene>
    <name evidence="2" type="ORF">G4D61_05845</name>
</gene>
<comment type="caution">
    <text evidence="2">The sequence shown here is derived from an EMBL/GenBank/DDBJ whole genome shotgun (WGS) entry which is preliminary data.</text>
</comment>
<dbReference type="Proteomes" id="UP000476934">
    <property type="component" value="Unassembled WGS sequence"/>
</dbReference>
<feature type="transmembrane region" description="Helical" evidence="1">
    <location>
        <begin position="5"/>
        <end position="23"/>
    </location>
</feature>